<evidence type="ECO:0000256" key="6">
    <source>
        <dbReference type="ARBA" id="ARBA00023065"/>
    </source>
</evidence>
<dbReference type="GO" id="GO:0006754">
    <property type="term" value="P:ATP biosynthetic process"/>
    <property type="evidence" value="ECO:0007669"/>
    <property type="project" value="UniProtKB-KW"/>
</dbReference>
<name>A0ABC8U574_9AQUA</name>
<reference evidence="9 10" key="1">
    <citation type="submission" date="2024-02" db="EMBL/GenBank/DDBJ databases">
        <authorList>
            <person name="Vignale AGUSTIN F."/>
            <person name="Sosa J E."/>
            <person name="Modenutti C."/>
        </authorList>
    </citation>
    <scope>NUCLEOTIDE SEQUENCE [LARGE SCALE GENOMIC DNA]</scope>
</reference>
<dbReference type="InterPro" id="IPR026015">
    <property type="entry name" value="ATP_synth_OSCP/delta_N_sf"/>
</dbReference>
<evidence type="ECO:0000256" key="7">
    <source>
        <dbReference type="ARBA" id="ARBA00023136"/>
    </source>
</evidence>
<sequence>MADSVAGNYTNALAKVANSNGTLEATLADIEKVEKFFFNPEIFYFFSNPTVDIAKK</sequence>
<dbReference type="Proteomes" id="UP001642360">
    <property type="component" value="Unassembled WGS sequence"/>
</dbReference>
<dbReference type="InterPro" id="IPR000711">
    <property type="entry name" value="ATPase_OSCP/dsu"/>
</dbReference>
<keyword evidence="8" id="KW-0066">ATP synthesis</keyword>
<evidence type="ECO:0000256" key="3">
    <source>
        <dbReference type="ARBA" id="ARBA00011648"/>
    </source>
</evidence>
<protein>
    <submittedName>
        <fullName evidence="9">Uncharacterized protein</fullName>
    </submittedName>
</protein>
<proteinExistence type="inferred from homology"/>
<evidence type="ECO:0000256" key="2">
    <source>
        <dbReference type="ARBA" id="ARBA00007046"/>
    </source>
</evidence>
<dbReference type="EMBL" id="CAUOFW020006835">
    <property type="protein sequence ID" value="CAK9176465.1"/>
    <property type="molecule type" value="Genomic_DNA"/>
</dbReference>
<keyword evidence="4" id="KW-0813">Transport</keyword>
<keyword evidence="6" id="KW-0406">Ion transport</keyword>
<dbReference type="SUPFAM" id="SSF47928">
    <property type="entry name" value="N-terminal domain of the delta subunit of the F1F0-ATP synthase"/>
    <property type="match status" value="1"/>
</dbReference>
<accession>A0ABC8U574</accession>
<dbReference type="Gene3D" id="1.10.520.20">
    <property type="entry name" value="N-terminal domain of the delta subunit of the F1F0-ATP synthase"/>
    <property type="match status" value="1"/>
</dbReference>
<comment type="similarity">
    <text evidence="2">Belongs to the ATPase delta chain family.</text>
</comment>
<comment type="caution">
    <text evidence="9">The sequence shown here is derived from an EMBL/GenBank/DDBJ whole genome shotgun (WGS) entry which is preliminary data.</text>
</comment>
<gene>
    <name evidence="9" type="ORF">ILEXP_LOCUS46320</name>
</gene>
<comment type="subunit">
    <text evidence="3">F-type ATPases have 2 components, CF(1) - the catalytic core - and CF(0) - the membrane proton channel. CF(1) has five subunits: alpha(3), beta(3), gamma(1), delta(1), epsilon(1). CF(0) has three main subunits: a, b and c.</text>
</comment>
<organism evidence="9 10">
    <name type="scientific">Ilex paraguariensis</name>
    <name type="common">yerba mate</name>
    <dbReference type="NCBI Taxonomy" id="185542"/>
    <lineage>
        <taxon>Eukaryota</taxon>
        <taxon>Viridiplantae</taxon>
        <taxon>Streptophyta</taxon>
        <taxon>Embryophyta</taxon>
        <taxon>Tracheophyta</taxon>
        <taxon>Spermatophyta</taxon>
        <taxon>Magnoliopsida</taxon>
        <taxon>eudicotyledons</taxon>
        <taxon>Gunneridae</taxon>
        <taxon>Pentapetalae</taxon>
        <taxon>asterids</taxon>
        <taxon>campanulids</taxon>
        <taxon>Aquifoliales</taxon>
        <taxon>Aquifoliaceae</taxon>
        <taxon>Ilex</taxon>
    </lineage>
</organism>
<keyword evidence="5" id="KW-0375">Hydrogen ion transport</keyword>
<evidence type="ECO:0000256" key="5">
    <source>
        <dbReference type="ARBA" id="ARBA00022781"/>
    </source>
</evidence>
<keyword evidence="10" id="KW-1185">Reference proteome</keyword>
<evidence type="ECO:0000256" key="8">
    <source>
        <dbReference type="ARBA" id="ARBA00023310"/>
    </source>
</evidence>
<evidence type="ECO:0000256" key="4">
    <source>
        <dbReference type="ARBA" id="ARBA00022448"/>
    </source>
</evidence>
<feature type="non-terminal residue" evidence="9">
    <location>
        <position position="56"/>
    </location>
</feature>
<dbReference type="GO" id="GO:0016020">
    <property type="term" value="C:membrane"/>
    <property type="evidence" value="ECO:0007669"/>
    <property type="project" value="UniProtKB-SubCell"/>
</dbReference>
<dbReference type="Pfam" id="PF00213">
    <property type="entry name" value="OSCP"/>
    <property type="match status" value="1"/>
</dbReference>
<keyword evidence="7" id="KW-0472">Membrane</keyword>
<dbReference type="AlphaFoldDB" id="A0ABC8U574"/>
<evidence type="ECO:0000256" key="1">
    <source>
        <dbReference type="ARBA" id="ARBA00004370"/>
    </source>
</evidence>
<evidence type="ECO:0000313" key="10">
    <source>
        <dbReference type="Proteomes" id="UP001642360"/>
    </source>
</evidence>
<dbReference type="GO" id="GO:1902600">
    <property type="term" value="P:proton transmembrane transport"/>
    <property type="evidence" value="ECO:0007669"/>
    <property type="project" value="UniProtKB-KW"/>
</dbReference>
<evidence type="ECO:0000313" key="9">
    <source>
        <dbReference type="EMBL" id="CAK9176465.1"/>
    </source>
</evidence>
<comment type="subcellular location">
    <subcellularLocation>
        <location evidence="1">Membrane</location>
    </subcellularLocation>
</comment>